<dbReference type="EMBL" id="JAEKNQ010000020">
    <property type="protein sequence ID" value="MBJ7602566.1"/>
    <property type="molecule type" value="Genomic_DNA"/>
</dbReference>
<dbReference type="GO" id="GO:0016791">
    <property type="term" value="F:phosphatase activity"/>
    <property type="evidence" value="ECO:0007669"/>
    <property type="project" value="TreeGrafter"/>
</dbReference>
<evidence type="ECO:0000259" key="2">
    <source>
        <dbReference type="Pfam" id="PF00149"/>
    </source>
</evidence>
<dbReference type="SUPFAM" id="SSF56300">
    <property type="entry name" value="Metallo-dependent phosphatases"/>
    <property type="match status" value="1"/>
</dbReference>
<dbReference type="InterPro" id="IPR029052">
    <property type="entry name" value="Metallo-depent_PP-like"/>
</dbReference>
<feature type="domain" description="Calcineurin-like phosphoesterase" evidence="2">
    <location>
        <begin position="10"/>
        <end position="200"/>
    </location>
</feature>
<proteinExistence type="predicted"/>
<dbReference type="InterPro" id="IPR004843">
    <property type="entry name" value="Calcineurin-like_PHP"/>
</dbReference>
<dbReference type="RefSeq" id="WP_338177157.1">
    <property type="nucleotide sequence ID" value="NZ_JAEKNQ010000020.1"/>
</dbReference>
<dbReference type="PANTHER" id="PTHR42850:SF4">
    <property type="entry name" value="ZINC-DEPENDENT ENDOPOLYPHOSPHATASE"/>
    <property type="match status" value="1"/>
</dbReference>
<dbReference type="GO" id="GO:0005737">
    <property type="term" value="C:cytoplasm"/>
    <property type="evidence" value="ECO:0007669"/>
    <property type="project" value="TreeGrafter"/>
</dbReference>
<protein>
    <submittedName>
        <fullName evidence="3">Metallophosphoesterase</fullName>
    </submittedName>
</protein>
<evidence type="ECO:0000256" key="1">
    <source>
        <dbReference type="SAM" id="MobiDB-lite"/>
    </source>
</evidence>
<dbReference type="AlphaFoldDB" id="A0A934KFP0"/>
<gene>
    <name evidence="3" type="ORF">JF888_05140</name>
</gene>
<reference evidence="3 4" key="1">
    <citation type="submission" date="2020-10" db="EMBL/GenBank/DDBJ databases">
        <title>Ca. Dormibacterota MAGs.</title>
        <authorList>
            <person name="Montgomery K."/>
        </authorList>
    </citation>
    <scope>NUCLEOTIDE SEQUENCE [LARGE SCALE GENOMIC DNA]</scope>
    <source>
        <strain evidence="3">SC8811_S16_3</strain>
    </source>
</reference>
<dbReference type="PANTHER" id="PTHR42850">
    <property type="entry name" value="METALLOPHOSPHOESTERASE"/>
    <property type="match status" value="1"/>
</dbReference>
<name>A0A934KFP0_9BACT</name>
<evidence type="ECO:0000313" key="3">
    <source>
        <dbReference type="EMBL" id="MBJ7602566.1"/>
    </source>
</evidence>
<organism evidence="3 4">
    <name type="scientific">Candidatus Dormiibacter inghamiae</name>
    <dbReference type="NCBI Taxonomy" id="3127013"/>
    <lineage>
        <taxon>Bacteria</taxon>
        <taxon>Bacillati</taxon>
        <taxon>Candidatus Dormiibacterota</taxon>
        <taxon>Candidatus Dormibacteria</taxon>
        <taxon>Candidatus Dormibacterales</taxon>
        <taxon>Candidatus Dormibacteraceae</taxon>
        <taxon>Candidatus Dormiibacter</taxon>
    </lineage>
</organism>
<sequence length="249" mass="28101">MNDREAASDLPVLIVGDVHGDLERLFKAVRPYPDCDWRTIFLGDLVDRGPFGVGALRYARDRANSDVLLGNHEVALLWALRQPDIRTYWLSWGGQPHDLDELAKDQQLQDWLRQRPLLMKLSDGTLIQHTGTDRYDALLEDRGAEPVTEINRCGRMLLENEREDLLWDVLSGPNVLGQEFRLQNWLRRMSTPRIVHGHVPHRGREPLIYHGGRALNYDGGLSRYESSAGRRGGGSAGATVAPLPPLGHH</sequence>
<dbReference type="InterPro" id="IPR050126">
    <property type="entry name" value="Ap4A_hydrolase"/>
</dbReference>
<evidence type="ECO:0000313" key="4">
    <source>
        <dbReference type="Proteomes" id="UP000620075"/>
    </source>
</evidence>
<feature type="region of interest" description="Disordered" evidence="1">
    <location>
        <begin position="225"/>
        <end position="249"/>
    </location>
</feature>
<accession>A0A934KFP0</accession>
<dbReference type="Gene3D" id="3.60.21.10">
    <property type="match status" value="1"/>
</dbReference>
<comment type="caution">
    <text evidence="3">The sequence shown here is derived from an EMBL/GenBank/DDBJ whole genome shotgun (WGS) entry which is preliminary data.</text>
</comment>
<dbReference type="Pfam" id="PF00149">
    <property type="entry name" value="Metallophos"/>
    <property type="match status" value="1"/>
</dbReference>
<dbReference type="Proteomes" id="UP000620075">
    <property type="component" value="Unassembled WGS sequence"/>
</dbReference>